<comment type="subcellular location">
    <subcellularLocation>
        <location evidence="1">Nucleus</location>
    </subcellularLocation>
</comment>
<dbReference type="Gene3D" id="1.10.10.60">
    <property type="entry name" value="Homeodomain-like"/>
    <property type="match status" value="1"/>
</dbReference>
<dbReference type="SMART" id="SM00717">
    <property type="entry name" value="SANT"/>
    <property type="match status" value="1"/>
</dbReference>
<evidence type="ECO:0000313" key="9">
    <source>
        <dbReference type="Proteomes" id="UP001374535"/>
    </source>
</evidence>
<sequence length="379" mass="43324">MSNIMVNEDDNNIYELNSEEWMKMIENTLNEEEDPLSIGDILGEVYHELSKLSPSQVFYIHHFSLFWILGFNHISLLHAPASMNPSLDLSPDPVALVENNIQSFGENLFVGVHDQGVAFAYNHAPTPSNVVPATTNTQLPFPHNITLSNHVTSDWVQMSNNSNHLYSYKLKSHHKRYERWTKDEHRLFLLGLITCGEGDWKGISELYVVSKSPSQVASHAQKYKIHQNASTKNKKRKSIHEVSIEPSKHALPAYIMSLDETSFKDDVLNFANHMESCNKSIVAVPHKKWKHWTEDEHKCSIVCFDSYLTGYLSSDMPNIKKTGKKFQKILSPQKLQPKLQVMLKNTSFVKTPQRTKKKRKSIHDITLQDIATVVAPSYI</sequence>
<dbReference type="Proteomes" id="UP001374535">
    <property type="component" value="Chromosome 10"/>
</dbReference>
<evidence type="ECO:0000256" key="5">
    <source>
        <dbReference type="ARBA" id="ARBA00023242"/>
    </source>
</evidence>
<organism evidence="8 9">
    <name type="scientific">Vigna mungo</name>
    <name type="common">Black gram</name>
    <name type="synonym">Phaseolus mungo</name>
    <dbReference type="NCBI Taxonomy" id="3915"/>
    <lineage>
        <taxon>Eukaryota</taxon>
        <taxon>Viridiplantae</taxon>
        <taxon>Streptophyta</taxon>
        <taxon>Embryophyta</taxon>
        <taxon>Tracheophyta</taxon>
        <taxon>Spermatophyta</taxon>
        <taxon>Magnoliopsida</taxon>
        <taxon>eudicotyledons</taxon>
        <taxon>Gunneridae</taxon>
        <taxon>Pentapetalae</taxon>
        <taxon>rosids</taxon>
        <taxon>fabids</taxon>
        <taxon>Fabales</taxon>
        <taxon>Fabaceae</taxon>
        <taxon>Papilionoideae</taxon>
        <taxon>50 kb inversion clade</taxon>
        <taxon>NPAAA clade</taxon>
        <taxon>indigoferoid/millettioid clade</taxon>
        <taxon>Phaseoleae</taxon>
        <taxon>Vigna</taxon>
    </lineage>
</organism>
<evidence type="ECO:0000259" key="7">
    <source>
        <dbReference type="PROSITE" id="PS51294"/>
    </source>
</evidence>
<dbReference type="GO" id="GO:0006355">
    <property type="term" value="P:regulation of DNA-templated transcription"/>
    <property type="evidence" value="ECO:0007669"/>
    <property type="project" value="UniProtKB-ARBA"/>
</dbReference>
<dbReference type="NCBIfam" id="TIGR01557">
    <property type="entry name" value="myb_SHAQKYF"/>
    <property type="match status" value="1"/>
</dbReference>
<dbReference type="AlphaFoldDB" id="A0AAQ3RFV8"/>
<dbReference type="EMBL" id="CP144691">
    <property type="protein sequence ID" value="WVY93933.1"/>
    <property type="molecule type" value="Genomic_DNA"/>
</dbReference>
<evidence type="ECO:0000256" key="4">
    <source>
        <dbReference type="ARBA" id="ARBA00023163"/>
    </source>
</evidence>
<dbReference type="PANTHER" id="PTHR44191">
    <property type="entry name" value="TRANSCRIPTION FACTOR KUA1"/>
    <property type="match status" value="1"/>
</dbReference>
<dbReference type="InterPro" id="IPR017884">
    <property type="entry name" value="SANT_dom"/>
</dbReference>
<dbReference type="GO" id="GO:0009751">
    <property type="term" value="P:response to salicylic acid"/>
    <property type="evidence" value="ECO:0007669"/>
    <property type="project" value="TreeGrafter"/>
</dbReference>
<keyword evidence="2" id="KW-0805">Transcription regulation</keyword>
<feature type="domain" description="SANT" evidence="6">
    <location>
        <begin position="178"/>
        <end position="228"/>
    </location>
</feature>
<gene>
    <name evidence="8" type="ORF">V8G54_033021</name>
</gene>
<dbReference type="Pfam" id="PF00249">
    <property type="entry name" value="Myb_DNA-binding"/>
    <property type="match status" value="1"/>
</dbReference>
<name>A0AAQ3RFV8_VIGMU</name>
<keyword evidence="9" id="KW-1185">Reference proteome</keyword>
<reference evidence="8 9" key="1">
    <citation type="journal article" date="2023" name="Life. Sci Alliance">
        <title>Evolutionary insights into 3D genome organization and epigenetic landscape of Vigna mungo.</title>
        <authorList>
            <person name="Junaid A."/>
            <person name="Singh B."/>
            <person name="Bhatia S."/>
        </authorList>
    </citation>
    <scope>NUCLEOTIDE SEQUENCE [LARGE SCALE GENOMIC DNA]</scope>
    <source>
        <strain evidence="8">Urdbean</strain>
    </source>
</reference>
<evidence type="ECO:0000256" key="3">
    <source>
        <dbReference type="ARBA" id="ARBA00023125"/>
    </source>
</evidence>
<evidence type="ECO:0000256" key="1">
    <source>
        <dbReference type="ARBA" id="ARBA00004123"/>
    </source>
</evidence>
<dbReference type="InterPro" id="IPR001005">
    <property type="entry name" value="SANT/Myb"/>
</dbReference>
<accession>A0AAQ3RFV8</accession>
<dbReference type="SUPFAM" id="SSF46689">
    <property type="entry name" value="Homeodomain-like"/>
    <property type="match status" value="1"/>
</dbReference>
<dbReference type="CDD" id="cd00167">
    <property type="entry name" value="SANT"/>
    <property type="match status" value="1"/>
</dbReference>
<evidence type="ECO:0000256" key="2">
    <source>
        <dbReference type="ARBA" id="ARBA00023015"/>
    </source>
</evidence>
<keyword evidence="5" id="KW-0539">Nucleus</keyword>
<feature type="domain" description="HTH myb-type" evidence="7">
    <location>
        <begin position="172"/>
        <end position="228"/>
    </location>
</feature>
<protein>
    <submittedName>
        <fullName evidence="8">Uncharacterized protein</fullName>
    </submittedName>
</protein>
<keyword evidence="3" id="KW-0238">DNA-binding</keyword>
<dbReference type="InterPro" id="IPR052245">
    <property type="entry name" value="Plant_Stress_Dev_TF"/>
</dbReference>
<dbReference type="GO" id="GO:0009739">
    <property type="term" value="P:response to gibberellin"/>
    <property type="evidence" value="ECO:0007669"/>
    <property type="project" value="TreeGrafter"/>
</dbReference>
<evidence type="ECO:0000313" key="8">
    <source>
        <dbReference type="EMBL" id="WVY93933.1"/>
    </source>
</evidence>
<dbReference type="PROSITE" id="PS51293">
    <property type="entry name" value="SANT"/>
    <property type="match status" value="1"/>
</dbReference>
<dbReference type="PANTHER" id="PTHR44191:SF69">
    <property type="entry name" value="MYB-LIKE DNA-BINDING DOMAIN, SHAQKYF CLASS PROTEIN"/>
    <property type="match status" value="1"/>
</dbReference>
<dbReference type="GO" id="GO:0003677">
    <property type="term" value="F:DNA binding"/>
    <property type="evidence" value="ECO:0007669"/>
    <property type="project" value="UniProtKB-KW"/>
</dbReference>
<dbReference type="InterPro" id="IPR006447">
    <property type="entry name" value="Myb_dom_plants"/>
</dbReference>
<keyword evidence="4" id="KW-0804">Transcription</keyword>
<proteinExistence type="predicted"/>
<dbReference type="GO" id="GO:0005634">
    <property type="term" value="C:nucleus"/>
    <property type="evidence" value="ECO:0007669"/>
    <property type="project" value="UniProtKB-SubCell"/>
</dbReference>
<dbReference type="InterPro" id="IPR009057">
    <property type="entry name" value="Homeodomain-like_sf"/>
</dbReference>
<dbReference type="InterPro" id="IPR017930">
    <property type="entry name" value="Myb_dom"/>
</dbReference>
<evidence type="ECO:0000259" key="6">
    <source>
        <dbReference type="PROSITE" id="PS51293"/>
    </source>
</evidence>
<dbReference type="PROSITE" id="PS51294">
    <property type="entry name" value="HTH_MYB"/>
    <property type="match status" value="1"/>
</dbReference>